<evidence type="ECO:0000313" key="2">
    <source>
        <dbReference type="Proteomes" id="UP001055307"/>
    </source>
</evidence>
<evidence type="ECO:0000313" key="1">
    <source>
        <dbReference type="EMBL" id="GJD41323.1"/>
    </source>
</evidence>
<protein>
    <submittedName>
        <fullName evidence="1">Uncharacterized protein</fullName>
    </submittedName>
</protein>
<keyword evidence="2" id="KW-1185">Reference proteome</keyword>
<reference evidence="1" key="1">
    <citation type="journal article" date="2016" name="Front. Microbiol.">
        <title>Genome Sequence of the Piezophilic, Mesophilic Sulfate-Reducing Bacterium Desulfovibrio indicus J2T.</title>
        <authorList>
            <person name="Cao J."/>
            <person name="Maignien L."/>
            <person name="Shao Z."/>
            <person name="Alain K."/>
            <person name="Jebbar M."/>
        </authorList>
    </citation>
    <scope>NUCLEOTIDE SEQUENCE</scope>
    <source>
        <strain evidence="1">DSM 21893</strain>
    </source>
</reference>
<dbReference type="Proteomes" id="UP001055307">
    <property type="component" value="Unassembled WGS sequence"/>
</dbReference>
<reference evidence="1" key="2">
    <citation type="submission" date="2021-08" db="EMBL/GenBank/DDBJ databases">
        <authorList>
            <person name="Tani A."/>
            <person name="Ola A."/>
            <person name="Ogura Y."/>
            <person name="Katsura K."/>
            <person name="Hayashi T."/>
        </authorList>
    </citation>
    <scope>NUCLEOTIDE SEQUENCE</scope>
    <source>
        <strain evidence="1">DSM 21893</strain>
    </source>
</reference>
<organism evidence="1 2">
    <name type="scientific">Methylobacterium bullatum</name>
    <dbReference type="NCBI Taxonomy" id="570505"/>
    <lineage>
        <taxon>Bacteria</taxon>
        <taxon>Pseudomonadati</taxon>
        <taxon>Pseudomonadota</taxon>
        <taxon>Alphaproteobacteria</taxon>
        <taxon>Hyphomicrobiales</taxon>
        <taxon>Methylobacteriaceae</taxon>
        <taxon>Methylobacterium</taxon>
    </lineage>
</organism>
<comment type="caution">
    <text evidence="1">The sequence shown here is derived from an EMBL/GenBank/DDBJ whole genome shotgun (WGS) entry which is preliminary data.</text>
</comment>
<proteinExistence type="predicted"/>
<name>A0AAV4ZCL5_9HYPH</name>
<dbReference type="EMBL" id="BPQF01000019">
    <property type="protein sequence ID" value="GJD41323.1"/>
    <property type="molecule type" value="Genomic_DNA"/>
</dbReference>
<gene>
    <name evidence="1" type="ORF">OICFNHDK_3806</name>
</gene>
<sequence>MSKVDLIATKSMRYGGRALTVGEPFQASRRDARTLGAIGKAEAAPEVDPEEVERQKLLERLRGEYQKAKGEDPDMRWGVPRLEQEIAAAVKAKTQTYQRRDLRAED</sequence>
<accession>A0AAV4ZCL5</accession>
<dbReference type="AlphaFoldDB" id="A0AAV4ZCL5"/>
<dbReference type="RefSeq" id="WP_192215654.1">
    <property type="nucleotide sequence ID" value="NZ_BPQF01000019.1"/>
</dbReference>